<reference evidence="2" key="1">
    <citation type="submission" date="2021-11" db="EMBL/GenBank/DDBJ databases">
        <authorList>
            <consortium name="Genoscope - CEA"/>
            <person name="William W."/>
        </authorList>
    </citation>
    <scope>NUCLEOTIDE SEQUENCE</scope>
</reference>
<dbReference type="OrthoDB" id="10608654at2759"/>
<organism evidence="2 3">
    <name type="scientific">Pelagomonas calceolata</name>
    <dbReference type="NCBI Taxonomy" id="35677"/>
    <lineage>
        <taxon>Eukaryota</taxon>
        <taxon>Sar</taxon>
        <taxon>Stramenopiles</taxon>
        <taxon>Ochrophyta</taxon>
        <taxon>Pelagophyceae</taxon>
        <taxon>Pelagomonadales</taxon>
        <taxon>Pelagomonadaceae</taxon>
        <taxon>Pelagomonas</taxon>
    </lineage>
</organism>
<evidence type="ECO:0000256" key="1">
    <source>
        <dbReference type="SAM" id="MobiDB-lite"/>
    </source>
</evidence>
<accession>A0A8J2X2Q7</accession>
<dbReference type="AlphaFoldDB" id="A0A8J2X2Q7"/>
<evidence type="ECO:0000313" key="3">
    <source>
        <dbReference type="Proteomes" id="UP000789595"/>
    </source>
</evidence>
<name>A0A8J2X2Q7_9STRA</name>
<gene>
    <name evidence="2" type="ORF">PECAL_5P09690</name>
</gene>
<sequence length="722" mass="81240">MTRDDQNDYLERVLKSLVLDVNRLAARVHHLESAHGPAIINIKEEMSALTANLQGFVSVDDLSERQRRERECYVRHSKNVLKKRWDSGPQLPDPLELQAYEKKSSLPDFSLESVHVPFESTSRLRAKQRWRWVLLKLSMRHIRRRVPMSSSYILQRRSFATRLQELEIRTNHTECRVRCILAQAGPDKFTRVNQMIFWLNRAINGDEGRNLENARGILRRLAAVEEKMSNTHELATKANLRSELTERHSESLKLEIRDAANQGANAYKAAMCAKNKLDESEISYKTRLPRARARASFMLRCLLDTCCNAIQSRHVAALPGGTSLIKNRISPLYHLLKTSEVTTKETPVNMENWRNVARSIARNLFLVLRQDKRLQDMNRRAHLDNMCTLLDVGVDLHIDETNADILPLEHGSNLVVGVNNLLNARQLAEACLRSLNVVLTLDEGDESTDAGMLALQAWCVGKDGPDAEMVNSQLFSLNAGLVALQASLSFMPDNSVVEKLKERMQLIEHAKSQSCDNVAAASMHSKFDFHASLAATTQTVDRLRDEISTKAGYEDTRIALSLLEREVVKLGETTVEQSQLETILRSKIDRNDLSQIAALVANGNFDGINSQVAAKLQNPRLRCLCCDKPLTRASVSMETILQTPQSPSSNPANEANAMLVNSSLKTKYLSVKPQNSSSILSGETPDIIKLNRLAPEPPFLPKSEVSRYPRLRPVQTSLRKAN</sequence>
<proteinExistence type="predicted"/>
<comment type="caution">
    <text evidence="2">The sequence shown here is derived from an EMBL/GenBank/DDBJ whole genome shotgun (WGS) entry which is preliminary data.</text>
</comment>
<feature type="region of interest" description="Disordered" evidence="1">
    <location>
        <begin position="693"/>
        <end position="722"/>
    </location>
</feature>
<dbReference type="Proteomes" id="UP000789595">
    <property type="component" value="Unassembled WGS sequence"/>
</dbReference>
<dbReference type="EMBL" id="CAKKNE010000005">
    <property type="protein sequence ID" value="CAH0376390.1"/>
    <property type="molecule type" value="Genomic_DNA"/>
</dbReference>
<protein>
    <submittedName>
        <fullName evidence="2">Uncharacterized protein</fullName>
    </submittedName>
</protein>
<evidence type="ECO:0000313" key="2">
    <source>
        <dbReference type="EMBL" id="CAH0376390.1"/>
    </source>
</evidence>
<keyword evidence="3" id="KW-1185">Reference proteome</keyword>